<proteinExistence type="predicted"/>
<name>A0A4E0QPE4_9GAMM</name>
<gene>
    <name evidence="1" type="ORF">PN36_17775</name>
</gene>
<comment type="caution">
    <text evidence="1">The sequence shown here is derived from an EMBL/GenBank/DDBJ whole genome shotgun (WGS) entry which is preliminary data.</text>
</comment>
<evidence type="ECO:0000313" key="1">
    <source>
        <dbReference type="EMBL" id="TGO02853.1"/>
    </source>
</evidence>
<keyword evidence="2" id="KW-1185">Reference proteome</keyword>
<sequence>MVKFGGEVMKTAECCVAARGTTFRGAPVPPTATGTSRTNGSATSAFGSSVARTLSPLPLSRGGYGGATAPQIYFFLGILGIFPL</sequence>
<dbReference type="AlphaFoldDB" id="A0A4E0QPE4"/>
<accession>A0A4E0QPE4</accession>
<organism evidence="1 2">
    <name type="scientific">Candidatus Thiomargarita nelsonii</name>
    <dbReference type="NCBI Taxonomy" id="1003181"/>
    <lineage>
        <taxon>Bacteria</taxon>
        <taxon>Pseudomonadati</taxon>
        <taxon>Pseudomonadota</taxon>
        <taxon>Gammaproteobacteria</taxon>
        <taxon>Thiotrichales</taxon>
        <taxon>Thiotrichaceae</taxon>
        <taxon>Thiomargarita</taxon>
    </lineage>
</organism>
<protein>
    <submittedName>
        <fullName evidence="1">Uncharacterized protein</fullName>
    </submittedName>
</protein>
<dbReference type="Proteomes" id="UP000030428">
    <property type="component" value="Unassembled WGS sequence"/>
</dbReference>
<reference evidence="1 2" key="1">
    <citation type="journal article" date="2016" name="Front. Microbiol.">
        <title>Single-Cell (Meta-)Genomics of a Dimorphic Candidatus Thiomargarita nelsonii Reveals Genomic Plasticity.</title>
        <authorList>
            <person name="Flood B.E."/>
            <person name="Fliss P."/>
            <person name="Jones D.S."/>
            <person name="Dick G.J."/>
            <person name="Jain S."/>
            <person name="Kaster A.K."/>
            <person name="Winkel M."/>
            <person name="Mussmann M."/>
            <person name="Bailey J."/>
        </authorList>
    </citation>
    <scope>NUCLEOTIDE SEQUENCE [LARGE SCALE GENOMIC DNA]</scope>
    <source>
        <strain evidence="1">Hydrate Ridge</strain>
    </source>
</reference>
<evidence type="ECO:0000313" key="2">
    <source>
        <dbReference type="Proteomes" id="UP000030428"/>
    </source>
</evidence>
<dbReference type="EMBL" id="JSZA02000069">
    <property type="protein sequence ID" value="TGO02853.1"/>
    <property type="molecule type" value="Genomic_DNA"/>
</dbReference>